<evidence type="ECO:0000256" key="6">
    <source>
        <dbReference type="ARBA" id="ARBA00023136"/>
    </source>
</evidence>
<organism evidence="8 9">
    <name type="scientific">Candidatus Egerieicola faecale</name>
    <dbReference type="NCBI Taxonomy" id="2840774"/>
    <lineage>
        <taxon>Bacteria</taxon>
        <taxon>Bacillati</taxon>
        <taxon>Bacillota</taxon>
        <taxon>Clostridia</taxon>
        <taxon>Eubacteriales</taxon>
        <taxon>Oscillospiraceae</taxon>
        <taxon>Oscillospiraceae incertae sedis</taxon>
        <taxon>Candidatus Egerieicola</taxon>
    </lineage>
</organism>
<dbReference type="Pfam" id="PF01790">
    <property type="entry name" value="LGT"/>
    <property type="match status" value="1"/>
</dbReference>
<feature type="transmembrane region" description="Helical" evidence="7">
    <location>
        <begin position="44"/>
        <end position="63"/>
    </location>
</feature>
<feature type="transmembrane region" description="Helical" evidence="7">
    <location>
        <begin position="12"/>
        <end position="32"/>
    </location>
</feature>
<evidence type="ECO:0000256" key="2">
    <source>
        <dbReference type="ARBA" id="ARBA00022475"/>
    </source>
</evidence>
<dbReference type="PANTHER" id="PTHR30589">
    <property type="entry name" value="PROLIPOPROTEIN DIACYLGLYCERYL TRANSFERASE"/>
    <property type="match status" value="1"/>
</dbReference>
<evidence type="ECO:0000256" key="4">
    <source>
        <dbReference type="ARBA" id="ARBA00022692"/>
    </source>
</evidence>
<dbReference type="GO" id="GO:0042158">
    <property type="term" value="P:lipoprotein biosynthetic process"/>
    <property type="evidence" value="ECO:0007669"/>
    <property type="project" value="InterPro"/>
</dbReference>
<dbReference type="PANTHER" id="PTHR30589:SF0">
    <property type="entry name" value="PHOSPHATIDYLGLYCEROL--PROLIPOPROTEIN DIACYLGLYCERYL TRANSFERASE"/>
    <property type="match status" value="1"/>
</dbReference>
<protein>
    <submittedName>
        <fullName evidence="8">Prolipoprotein diacylglyceryl transferase</fullName>
    </submittedName>
</protein>
<evidence type="ECO:0000313" key="8">
    <source>
        <dbReference type="EMBL" id="HIU42602.1"/>
    </source>
</evidence>
<keyword evidence="2" id="KW-1003">Cell membrane</keyword>
<dbReference type="InterPro" id="IPR001640">
    <property type="entry name" value="Lgt"/>
</dbReference>
<evidence type="ECO:0000256" key="5">
    <source>
        <dbReference type="ARBA" id="ARBA00022989"/>
    </source>
</evidence>
<keyword evidence="5 7" id="KW-1133">Transmembrane helix</keyword>
<comment type="caution">
    <text evidence="8">The sequence shown here is derived from an EMBL/GenBank/DDBJ whole genome shotgun (WGS) entry which is preliminary data.</text>
</comment>
<dbReference type="GO" id="GO:0008961">
    <property type="term" value="F:phosphatidylglycerol-prolipoprotein diacylglyceryl transferase activity"/>
    <property type="evidence" value="ECO:0007669"/>
    <property type="project" value="InterPro"/>
</dbReference>
<feature type="transmembrane region" description="Helical" evidence="7">
    <location>
        <begin position="200"/>
        <end position="217"/>
    </location>
</feature>
<name>A0A9D1ISK4_9FIRM</name>
<evidence type="ECO:0000256" key="3">
    <source>
        <dbReference type="ARBA" id="ARBA00022679"/>
    </source>
</evidence>
<dbReference type="GO" id="GO:0005886">
    <property type="term" value="C:plasma membrane"/>
    <property type="evidence" value="ECO:0007669"/>
    <property type="project" value="InterPro"/>
</dbReference>
<reference evidence="8" key="1">
    <citation type="submission" date="2020-10" db="EMBL/GenBank/DDBJ databases">
        <authorList>
            <person name="Gilroy R."/>
        </authorList>
    </citation>
    <scope>NUCLEOTIDE SEQUENCE</scope>
    <source>
        <strain evidence="8">4509</strain>
    </source>
</reference>
<sequence>MIGNIVIFGREFSSYAVMALIGALAAGAFSYLMAKRKKLNEVNMVFVLLFAVIGVFIGGHLVYALTNIPYFYLIGHIHDWDSFVAIMGGIFGGQVFYGGLLGGIAAGGIAAKVMKVKPLGGYTDILACAVPLFHCFGRIGCFVGGCCYGVEWEHGITFHNSMLEIANGVPRFPVQLVEAGFNLLLFLFLLWMLQKGKMKHYLFFLYLAIYAVGRFILEFFRGDTYR</sequence>
<proteinExistence type="inferred from homology"/>
<evidence type="ECO:0000256" key="1">
    <source>
        <dbReference type="ARBA" id="ARBA00007150"/>
    </source>
</evidence>
<dbReference type="EMBL" id="DVMX01000163">
    <property type="protein sequence ID" value="HIU42602.1"/>
    <property type="molecule type" value="Genomic_DNA"/>
</dbReference>
<accession>A0A9D1ISK4</accession>
<dbReference type="AlphaFoldDB" id="A0A9D1ISK4"/>
<evidence type="ECO:0000313" key="9">
    <source>
        <dbReference type="Proteomes" id="UP000824082"/>
    </source>
</evidence>
<gene>
    <name evidence="8" type="ORF">IAD19_08655</name>
</gene>
<comment type="similarity">
    <text evidence="1">Belongs to the Lgt family.</text>
</comment>
<dbReference type="Proteomes" id="UP000824082">
    <property type="component" value="Unassembled WGS sequence"/>
</dbReference>
<feature type="transmembrane region" description="Helical" evidence="7">
    <location>
        <begin position="125"/>
        <end position="152"/>
    </location>
</feature>
<keyword evidence="6 7" id="KW-0472">Membrane</keyword>
<feature type="transmembrane region" description="Helical" evidence="7">
    <location>
        <begin position="172"/>
        <end position="193"/>
    </location>
</feature>
<feature type="non-terminal residue" evidence="8">
    <location>
        <position position="226"/>
    </location>
</feature>
<evidence type="ECO:0000256" key="7">
    <source>
        <dbReference type="SAM" id="Phobius"/>
    </source>
</evidence>
<reference evidence="8" key="2">
    <citation type="journal article" date="2021" name="PeerJ">
        <title>Extensive microbial diversity within the chicken gut microbiome revealed by metagenomics and culture.</title>
        <authorList>
            <person name="Gilroy R."/>
            <person name="Ravi A."/>
            <person name="Getino M."/>
            <person name="Pursley I."/>
            <person name="Horton D.L."/>
            <person name="Alikhan N.F."/>
            <person name="Baker D."/>
            <person name="Gharbi K."/>
            <person name="Hall N."/>
            <person name="Watson M."/>
            <person name="Adriaenssens E.M."/>
            <person name="Foster-Nyarko E."/>
            <person name="Jarju S."/>
            <person name="Secka A."/>
            <person name="Antonio M."/>
            <person name="Oren A."/>
            <person name="Chaudhuri R.R."/>
            <person name="La Ragione R."/>
            <person name="Hildebrand F."/>
            <person name="Pallen M.J."/>
        </authorList>
    </citation>
    <scope>NUCLEOTIDE SEQUENCE</scope>
    <source>
        <strain evidence="8">4509</strain>
    </source>
</reference>
<keyword evidence="3 8" id="KW-0808">Transferase</keyword>
<keyword evidence="4 7" id="KW-0812">Transmembrane</keyword>
<feature type="transmembrane region" description="Helical" evidence="7">
    <location>
        <begin position="83"/>
        <end position="113"/>
    </location>
</feature>